<sequence length="234" mass="25188">MPDVSIKAAPEATEKDGWRVSVGLGDASSSRLGLARQLVSESMLLAGEAVAGYGDKHGLPLPYRGQEMRSEMPPPEELGPAGLPRMWGALRMMLPSSIASSPQPHLGLGLDAYVQVTSPIRRFADLAVHYQLKAHLAGEPLPFSADEVVRIGRESGSRARALERSANDYWLCEFWRRHAGKPFAGLVLGGVRGRDQSYKLLLTEVGAIVDYKSTTPLTAGEEALVVPSKAGVFL</sequence>
<dbReference type="InterPro" id="IPR012340">
    <property type="entry name" value="NA-bd_OB-fold"/>
</dbReference>
<dbReference type="GO" id="GO:0000175">
    <property type="term" value="F:3'-5'-RNA exonuclease activity"/>
    <property type="evidence" value="ECO:0007669"/>
    <property type="project" value="TreeGrafter"/>
</dbReference>
<name>A0A7S0LD13_9EUKA</name>
<dbReference type="GO" id="GO:0003723">
    <property type="term" value="F:RNA binding"/>
    <property type="evidence" value="ECO:0007669"/>
    <property type="project" value="InterPro"/>
</dbReference>
<dbReference type="GO" id="GO:0000932">
    <property type="term" value="C:P-body"/>
    <property type="evidence" value="ECO:0007669"/>
    <property type="project" value="TreeGrafter"/>
</dbReference>
<dbReference type="GO" id="GO:0006402">
    <property type="term" value="P:mRNA catabolic process"/>
    <property type="evidence" value="ECO:0007669"/>
    <property type="project" value="TreeGrafter"/>
</dbReference>
<reference evidence="2" key="1">
    <citation type="submission" date="2021-01" db="EMBL/GenBank/DDBJ databases">
        <authorList>
            <person name="Corre E."/>
            <person name="Pelletier E."/>
            <person name="Niang G."/>
            <person name="Scheremetjew M."/>
            <person name="Finn R."/>
            <person name="Kale V."/>
            <person name="Holt S."/>
            <person name="Cochrane G."/>
            <person name="Meng A."/>
            <person name="Brown T."/>
            <person name="Cohen L."/>
        </authorList>
    </citation>
    <scope>NUCLEOTIDE SEQUENCE</scope>
    <source>
        <strain evidence="2">PLY182g</strain>
    </source>
</reference>
<proteinExistence type="predicted"/>
<dbReference type="PANTHER" id="PTHR23355">
    <property type="entry name" value="RIBONUCLEASE"/>
    <property type="match status" value="1"/>
</dbReference>
<feature type="domain" description="RNB" evidence="1">
    <location>
        <begin position="90"/>
        <end position="137"/>
    </location>
</feature>
<accession>A0A7S0LD13</accession>
<protein>
    <recommendedName>
        <fullName evidence="1">RNB domain-containing protein</fullName>
    </recommendedName>
</protein>
<dbReference type="EMBL" id="HBEY01022533">
    <property type="protein sequence ID" value="CAD8607420.1"/>
    <property type="molecule type" value="Transcribed_RNA"/>
</dbReference>
<evidence type="ECO:0000259" key="1">
    <source>
        <dbReference type="Pfam" id="PF00773"/>
    </source>
</evidence>
<dbReference type="Pfam" id="PF00773">
    <property type="entry name" value="RNB"/>
    <property type="match status" value="1"/>
</dbReference>
<dbReference type="SUPFAM" id="SSF50249">
    <property type="entry name" value="Nucleic acid-binding proteins"/>
    <property type="match status" value="1"/>
</dbReference>
<evidence type="ECO:0000313" key="2">
    <source>
        <dbReference type="EMBL" id="CAD8607420.1"/>
    </source>
</evidence>
<organism evidence="2">
    <name type="scientific">Coccolithus braarudii</name>
    <dbReference type="NCBI Taxonomy" id="221442"/>
    <lineage>
        <taxon>Eukaryota</taxon>
        <taxon>Haptista</taxon>
        <taxon>Haptophyta</taxon>
        <taxon>Prymnesiophyceae</taxon>
        <taxon>Coccolithales</taxon>
        <taxon>Coccolithaceae</taxon>
        <taxon>Coccolithus</taxon>
    </lineage>
</organism>
<dbReference type="InterPro" id="IPR050180">
    <property type="entry name" value="RNR_Ribonuclease"/>
</dbReference>
<dbReference type="AlphaFoldDB" id="A0A7S0LD13"/>
<dbReference type="InterPro" id="IPR001900">
    <property type="entry name" value="RNase_II/R"/>
</dbReference>
<dbReference type="PANTHER" id="PTHR23355:SF42">
    <property type="entry name" value="RIBONUCLEASE II, CHLOROPLASTIC_MITOCHONDRIAL"/>
    <property type="match status" value="1"/>
</dbReference>
<gene>
    <name evidence="2" type="ORF">CPEL01642_LOCUS10778</name>
</gene>